<gene>
    <name evidence="2" type="ORF">ANN_26644</name>
</gene>
<sequence>MIGSSTVHSQSAVPTSSTSTSQPSTVQPDSAEDDGDEEIIFVFPYNDAETDQKEEKELAESLAEKELPTEGRTETGKEFGAEEEYILFEFMEISTPKRRILPTESAKRKKTVSVKYTIRKKNGTLLPVCAATFQAVSVPVSKQKFKDIIPGISLPPQPILTLGGTWLKAALYYCEHYKEVRGVIQTFDDEASTSIKVAKSLFSEPFHEDLL</sequence>
<organism evidence="2 3">
    <name type="scientific">Periplaneta americana</name>
    <name type="common">American cockroach</name>
    <name type="synonym">Blatta americana</name>
    <dbReference type="NCBI Taxonomy" id="6978"/>
    <lineage>
        <taxon>Eukaryota</taxon>
        <taxon>Metazoa</taxon>
        <taxon>Ecdysozoa</taxon>
        <taxon>Arthropoda</taxon>
        <taxon>Hexapoda</taxon>
        <taxon>Insecta</taxon>
        <taxon>Pterygota</taxon>
        <taxon>Neoptera</taxon>
        <taxon>Polyneoptera</taxon>
        <taxon>Dictyoptera</taxon>
        <taxon>Blattodea</taxon>
        <taxon>Blattoidea</taxon>
        <taxon>Blattidae</taxon>
        <taxon>Blattinae</taxon>
        <taxon>Periplaneta</taxon>
    </lineage>
</organism>
<evidence type="ECO:0000313" key="2">
    <source>
        <dbReference type="EMBL" id="KAJ4426845.1"/>
    </source>
</evidence>
<feature type="compositionally biased region" description="Low complexity" evidence="1">
    <location>
        <begin position="9"/>
        <end position="28"/>
    </location>
</feature>
<feature type="compositionally biased region" description="Basic and acidic residues" evidence="1">
    <location>
        <begin position="50"/>
        <end position="74"/>
    </location>
</feature>
<keyword evidence="3" id="KW-1185">Reference proteome</keyword>
<reference evidence="2 3" key="1">
    <citation type="journal article" date="2022" name="Allergy">
        <title>Genome assembly and annotation of Periplaneta americana reveal a comprehensive cockroach allergen profile.</title>
        <authorList>
            <person name="Wang L."/>
            <person name="Xiong Q."/>
            <person name="Saelim N."/>
            <person name="Wang L."/>
            <person name="Nong W."/>
            <person name="Wan A.T."/>
            <person name="Shi M."/>
            <person name="Liu X."/>
            <person name="Cao Q."/>
            <person name="Hui J.H.L."/>
            <person name="Sookrung N."/>
            <person name="Leung T.F."/>
            <person name="Tungtrongchitr A."/>
            <person name="Tsui S.K.W."/>
        </authorList>
    </citation>
    <scope>NUCLEOTIDE SEQUENCE [LARGE SCALE GENOMIC DNA]</scope>
    <source>
        <strain evidence="2">PWHHKU_190912</strain>
    </source>
</reference>
<accession>A0ABQ8RYY4</accession>
<comment type="caution">
    <text evidence="2">The sequence shown here is derived from an EMBL/GenBank/DDBJ whole genome shotgun (WGS) entry which is preliminary data.</text>
</comment>
<feature type="compositionally biased region" description="Acidic residues" evidence="1">
    <location>
        <begin position="30"/>
        <end position="39"/>
    </location>
</feature>
<feature type="region of interest" description="Disordered" evidence="1">
    <location>
        <begin position="1"/>
        <end position="74"/>
    </location>
</feature>
<protein>
    <submittedName>
        <fullName evidence="2">Uncharacterized protein</fullName>
    </submittedName>
</protein>
<dbReference type="EMBL" id="JAJSOF020000039">
    <property type="protein sequence ID" value="KAJ4426845.1"/>
    <property type="molecule type" value="Genomic_DNA"/>
</dbReference>
<evidence type="ECO:0000256" key="1">
    <source>
        <dbReference type="SAM" id="MobiDB-lite"/>
    </source>
</evidence>
<evidence type="ECO:0000313" key="3">
    <source>
        <dbReference type="Proteomes" id="UP001148838"/>
    </source>
</evidence>
<proteinExistence type="predicted"/>
<dbReference type="Proteomes" id="UP001148838">
    <property type="component" value="Unassembled WGS sequence"/>
</dbReference>
<name>A0ABQ8RYY4_PERAM</name>